<protein>
    <submittedName>
        <fullName evidence="1">Uncharacterized protein</fullName>
    </submittedName>
</protein>
<sequence>MALSSIQVGVLEQAVLNYQFPLDYYDFKLAPTANPRVALNVQELESVIAAQLSSCIPGAVEEGLANVIYWGNASAGYRDDRFNRFLKTIKPFHPYADFCSLHSSGTLSLGSIKKLGYPAYSGISFVSKVLMFLDPLNFCVLDLQISKLAVPGRSVPRALDTLKVYPTSIPITVHNEKVYDLWREECRSISGTYYAGKYRVADIERGFFELIRSGKLNDALGIYTDF</sequence>
<proteinExistence type="predicted"/>
<comment type="caution">
    <text evidence="1">The sequence shown here is derived from an EMBL/GenBank/DDBJ whole genome shotgun (WGS) entry which is preliminary data.</text>
</comment>
<gene>
    <name evidence="1" type="ORF">OMP44_13795</name>
</gene>
<reference evidence="1 2" key="1">
    <citation type="submission" date="2022-10" db="EMBL/GenBank/DDBJ databases">
        <title>A novel Pseudomonas species, isolated from Passiflora incarnata leaves.</title>
        <authorList>
            <person name="Cueva-Yesquen L.G."/>
            <person name="Fantinatti-Garboggini F."/>
        </authorList>
    </citation>
    <scope>NUCLEOTIDE SEQUENCE [LARGE SCALE GENOMIC DNA]</scope>
    <source>
        <strain evidence="1 2">CBMAI 2609</strain>
    </source>
</reference>
<organism evidence="1 2">
    <name type="scientific">Pseudomonas flavocrustae</name>
    <dbReference type="NCBI Taxonomy" id="2991719"/>
    <lineage>
        <taxon>Bacteria</taxon>
        <taxon>Pseudomonadati</taxon>
        <taxon>Pseudomonadota</taxon>
        <taxon>Gammaproteobacteria</taxon>
        <taxon>Pseudomonadales</taxon>
        <taxon>Pseudomonadaceae</taxon>
        <taxon>Pseudomonas</taxon>
    </lineage>
</organism>
<evidence type="ECO:0000313" key="2">
    <source>
        <dbReference type="Proteomes" id="UP001157461"/>
    </source>
</evidence>
<name>A0ABT6IHQ1_9PSED</name>
<evidence type="ECO:0000313" key="1">
    <source>
        <dbReference type="EMBL" id="MDH4763973.1"/>
    </source>
</evidence>
<keyword evidence="2" id="KW-1185">Reference proteome</keyword>
<dbReference type="Proteomes" id="UP001157461">
    <property type="component" value="Unassembled WGS sequence"/>
</dbReference>
<dbReference type="RefSeq" id="WP_280308919.1">
    <property type="nucleotide sequence ID" value="NZ_JAPDIQ010000005.1"/>
</dbReference>
<dbReference type="EMBL" id="JAPDIQ010000005">
    <property type="protein sequence ID" value="MDH4763973.1"/>
    <property type="molecule type" value="Genomic_DNA"/>
</dbReference>
<accession>A0ABT6IHQ1</accession>